<feature type="domain" description="PDZ" evidence="10">
    <location>
        <begin position="197"/>
        <end position="252"/>
    </location>
</feature>
<dbReference type="Gene3D" id="2.30.42.10">
    <property type="match status" value="1"/>
</dbReference>
<organism evidence="11 12">
    <name type="scientific">Sphingomonas gilva</name>
    <dbReference type="NCBI Taxonomy" id="2305907"/>
    <lineage>
        <taxon>Bacteria</taxon>
        <taxon>Pseudomonadati</taxon>
        <taxon>Pseudomonadota</taxon>
        <taxon>Alphaproteobacteria</taxon>
        <taxon>Sphingomonadales</taxon>
        <taxon>Sphingomonadaceae</taxon>
        <taxon>Sphingomonas</taxon>
    </lineage>
</organism>
<evidence type="ECO:0000313" key="11">
    <source>
        <dbReference type="EMBL" id="RHW16957.1"/>
    </source>
</evidence>
<keyword evidence="4" id="KW-0997">Cell inner membrane</keyword>
<dbReference type="PROSITE" id="PS50106">
    <property type="entry name" value="PDZ"/>
    <property type="match status" value="1"/>
</dbReference>
<dbReference type="Pfam" id="PF17820">
    <property type="entry name" value="PDZ_6"/>
    <property type="match status" value="1"/>
</dbReference>
<evidence type="ECO:0000256" key="9">
    <source>
        <dbReference type="SAM" id="Phobius"/>
    </source>
</evidence>
<evidence type="ECO:0000256" key="1">
    <source>
        <dbReference type="ARBA" id="ARBA00004533"/>
    </source>
</evidence>
<dbReference type="GO" id="GO:0015031">
    <property type="term" value="P:protein transport"/>
    <property type="evidence" value="ECO:0007669"/>
    <property type="project" value="UniProtKB-KW"/>
</dbReference>
<dbReference type="InterPro" id="IPR001478">
    <property type="entry name" value="PDZ"/>
</dbReference>
<dbReference type="SUPFAM" id="SSF50156">
    <property type="entry name" value="PDZ domain-like"/>
    <property type="match status" value="1"/>
</dbReference>
<keyword evidence="12" id="KW-1185">Reference proteome</keyword>
<evidence type="ECO:0000256" key="7">
    <source>
        <dbReference type="ARBA" id="ARBA00022989"/>
    </source>
</evidence>
<feature type="transmembrane region" description="Helical" evidence="9">
    <location>
        <begin position="21"/>
        <end position="42"/>
    </location>
</feature>
<dbReference type="RefSeq" id="WP_118864538.1">
    <property type="nucleotide sequence ID" value="NZ_QWLV01000006.1"/>
</dbReference>
<dbReference type="InterPro" id="IPR024961">
    <property type="entry name" value="T2SS_GspC_N"/>
</dbReference>
<evidence type="ECO:0000313" key="12">
    <source>
        <dbReference type="Proteomes" id="UP000266693"/>
    </source>
</evidence>
<dbReference type="AlphaFoldDB" id="A0A396RKZ0"/>
<reference evidence="11 12" key="1">
    <citation type="submission" date="2018-08" db="EMBL/GenBank/DDBJ databases">
        <title>The multiple taxonomic identification of Sphingomonas gilva.</title>
        <authorList>
            <person name="Zhu D."/>
            <person name="Zheng S."/>
        </authorList>
    </citation>
    <scope>NUCLEOTIDE SEQUENCE [LARGE SCALE GENOMIC DNA]</scope>
    <source>
        <strain evidence="11 12">ZDH117</strain>
    </source>
</reference>
<evidence type="ECO:0000256" key="2">
    <source>
        <dbReference type="ARBA" id="ARBA00022448"/>
    </source>
</evidence>
<keyword evidence="6" id="KW-0653">Protein transport</keyword>
<comment type="subcellular location">
    <subcellularLocation>
        <location evidence="1">Cell inner membrane</location>
    </subcellularLocation>
</comment>
<keyword evidence="5 9" id="KW-0812">Transmembrane</keyword>
<dbReference type="Proteomes" id="UP000266693">
    <property type="component" value="Unassembled WGS sequence"/>
</dbReference>
<accession>A0A396RKZ0</accession>
<comment type="caution">
    <text evidence="11">The sequence shown here is derived from an EMBL/GenBank/DDBJ whole genome shotgun (WGS) entry which is preliminary data.</text>
</comment>
<proteinExistence type="predicted"/>
<sequence length="263" mass="27241">MRLELDGRLRRLVRLVRPITIYRASELAMMALVALLAARLVWAVLTPVTPIGDWARGQIVQPANLSRFAGFDPFFRNQPAAGEAVVTSLQLVLFGIRMNEASGGGSAIIEVPGEGQQSFAVGDEIMPGVTLKAVAWDHVVIARGGADEQLYVAQGGSGDAAPAPAADIASAPSVATIAGAVTATPRSENGLVTGVTIQPGGDAAAFAATGLQAGDVLLRVNGERVRALEDIATAVAANAGEGPVQMDIERGGQRITISREFQP</sequence>
<name>A0A396RKZ0_9SPHN</name>
<dbReference type="SMART" id="SM00228">
    <property type="entry name" value="PDZ"/>
    <property type="match status" value="1"/>
</dbReference>
<evidence type="ECO:0000256" key="6">
    <source>
        <dbReference type="ARBA" id="ARBA00022927"/>
    </source>
</evidence>
<dbReference type="GO" id="GO:0005886">
    <property type="term" value="C:plasma membrane"/>
    <property type="evidence" value="ECO:0007669"/>
    <property type="project" value="UniProtKB-SubCell"/>
</dbReference>
<dbReference type="OrthoDB" id="9812912at2"/>
<protein>
    <submittedName>
        <fullName evidence="11">PDZ domain-containing protein</fullName>
    </submittedName>
</protein>
<evidence type="ECO:0000256" key="4">
    <source>
        <dbReference type="ARBA" id="ARBA00022519"/>
    </source>
</evidence>
<dbReference type="EMBL" id="QWLV01000006">
    <property type="protein sequence ID" value="RHW16957.1"/>
    <property type="molecule type" value="Genomic_DNA"/>
</dbReference>
<keyword evidence="8 9" id="KW-0472">Membrane</keyword>
<dbReference type="InterPro" id="IPR036034">
    <property type="entry name" value="PDZ_sf"/>
</dbReference>
<dbReference type="InterPro" id="IPR041489">
    <property type="entry name" value="PDZ_6"/>
</dbReference>
<dbReference type="Pfam" id="PF11356">
    <property type="entry name" value="T2SSC"/>
    <property type="match status" value="1"/>
</dbReference>
<dbReference type="Gene3D" id="2.30.30.830">
    <property type="match status" value="1"/>
</dbReference>
<evidence type="ECO:0000256" key="5">
    <source>
        <dbReference type="ARBA" id="ARBA00022692"/>
    </source>
</evidence>
<evidence type="ECO:0000259" key="10">
    <source>
        <dbReference type="PROSITE" id="PS50106"/>
    </source>
</evidence>
<gene>
    <name evidence="11" type="ORF">D1610_12515</name>
</gene>
<evidence type="ECO:0000256" key="3">
    <source>
        <dbReference type="ARBA" id="ARBA00022475"/>
    </source>
</evidence>
<evidence type="ECO:0000256" key="8">
    <source>
        <dbReference type="ARBA" id="ARBA00023136"/>
    </source>
</evidence>
<keyword evidence="7 9" id="KW-1133">Transmembrane helix</keyword>
<keyword evidence="2" id="KW-0813">Transport</keyword>
<keyword evidence="3" id="KW-1003">Cell membrane</keyword>